<proteinExistence type="inferred from homology"/>
<dbReference type="Pfam" id="PF11578">
    <property type="entry name" value="DUF3237"/>
    <property type="match status" value="1"/>
</dbReference>
<accession>A0A5J6L1P2</accession>
<dbReference type="EMBL" id="CP044232">
    <property type="protein sequence ID" value="QEW02384.1"/>
    <property type="molecule type" value="Genomic_DNA"/>
</dbReference>
<dbReference type="PANTHER" id="PTHR37315">
    <property type="entry name" value="UPF0311 PROTEIN BLR7842"/>
    <property type="match status" value="1"/>
</dbReference>
<dbReference type="Proteomes" id="UP000325516">
    <property type="component" value="Chromosome"/>
</dbReference>
<evidence type="ECO:0000256" key="1">
    <source>
        <dbReference type="HAMAP-Rule" id="MF_00775"/>
    </source>
</evidence>
<dbReference type="HAMAP" id="MF_00775">
    <property type="entry name" value="UPF0311"/>
    <property type="match status" value="1"/>
</dbReference>
<keyword evidence="3" id="KW-1185">Reference proteome</keyword>
<protein>
    <recommendedName>
        <fullName evidence="1">UPF0311 protein F6J85_04230</fullName>
    </recommendedName>
</protein>
<dbReference type="PANTHER" id="PTHR37315:SF1">
    <property type="entry name" value="UPF0311 PROTEIN BLR7842"/>
    <property type="match status" value="1"/>
</dbReference>
<dbReference type="InterPro" id="IPR020915">
    <property type="entry name" value="UPF0311"/>
</dbReference>
<name>A0A5J6L1P2_9MICO</name>
<gene>
    <name evidence="2" type="ORF">F6J85_04230</name>
</gene>
<comment type="similarity">
    <text evidence="1">Belongs to the UPF0311 family.</text>
</comment>
<dbReference type="RefSeq" id="WP_150923968.1">
    <property type="nucleotide sequence ID" value="NZ_CP044232.1"/>
</dbReference>
<organism evidence="2 3">
    <name type="scientific">Microbacterium lushaniae</name>
    <dbReference type="NCBI Taxonomy" id="2614639"/>
    <lineage>
        <taxon>Bacteria</taxon>
        <taxon>Bacillati</taxon>
        <taxon>Actinomycetota</taxon>
        <taxon>Actinomycetes</taxon>
        <taxon>Micrococcales</taxon>
        <taxon>Microbacteriaceae</taxon>
        <taxon>Microbacterium</taxon>
    </lineage>
</organism>
<evidence type="ECO:0000313" key="2">
    <source>
        <dbReference type="EMBL" id="QEW02384.1"/>
    </source>
</evidence>
<dbReference type="Gene3D" id="2.40.160.20">
    <property type="match status" value="1"/>
</dbReference>
<dbReference type="KEGG" id="mlz:F6J85_04230"/>
<evidence type="ECO:0000313" key="3">
    <source>
        <dbReference type="Proteomes" id="UP000325516"/>
    </source>
</evidence>
<sequence>MEPSLPGLEPAFDVEAALGSLQDHGMTRAGHRRVIPVAGGTIRGLFDAEILPGGADWQILRADGSVDIDTRYTARTADGEYVHLRTAGVRSGDPATLEALLRGEAVDPSRYYFRVAVYVETSAPRLEHLQQAIFVASAIREADAVRYRAYRVT</sequence>
<reference evidence="3" key="1">
    <citation type="submission" date="2019-09" db="EMBL/GenBank/DDBJ databases">
        <title>Mumia zhuanghuii sp. nov. isolated from the intestinal contents of plateau pika (Ochotona curzoniae) in the Qinghai-Tibet plateau of China.</title>
        <authorList>
            <person name="Tian Z."/>
        </authorList>
    </citation>
    <scope>NUCLEOTIDE SEQUENCE [LARGE SCALE GENOMIC DNA]</scope>
    <source>
        <strain evidence="3">L-031</strain>
    </source>
</reference>
<dbReference type="AlphaFoldDB" id="A0A5J6L1P2"/>